<reference evidence="3" key="3">
    <citation type="submission" date="2020-12" db="UniProtKB">
        <authorList>
            <consortium name="EnsemblPlants"/>
        </authorList>
    </citation>
    <scope>IDENTIFICATION</scope>
</reference>
<accession>A0A2K1L9C1</accession>
<name>A0A2K1L9C1_PHYPA</name>
<dbReference type="Proteomes" id="UP000006727">
    <property type="component" value="Chromosome 1"/>
</dbReference>
<protein>
    <submittedName>
        <fullName evidence="2 3">Uncharacterized protein</fullName>
    </submittedName>
</protein>
<dbReference type="EMBL" id="ABEU02000001">
    <property type="protein sequence ID" value="PNR62636.1"/>
    <property type="molecule type" value="Genomic_DNA"/>
</dbReference>
<dbReference type="Gramene" id="Pp3c1_23330V3.1">
    <property type="protein sequence ID" value="Pp3c1_23330V3.1"/>
    <property type="gene ID" value="Pp3c1_23330"/>
</dbReference>
<dbReference type="EnsemblPlants" id="Pp3c1_23330V3.1">
    <property type="protein sequence ID" value="Pp3c1_23330V3.1"/>
    <property type="gene ID" value="Pp3c1_23330"/>
</dbReference>
<reference evidence="2 4" key="2">
    <citation type="journal article" date="2018" name="Plant J.">
        <title>The Physcomitrella patens chromosome-scale assembly reveals moss genome structure and evolution.</title>
        <authorList>
            <person name="Lang D."/>
            <person name="Ullrich K.K."/>
            <person name="Murat F."/>
            <person name="Fuchs J."/>
            <person name="Jenkins J."/>
            <person name="Haas F.B."/>
            <person name="Piednoel M."/>
            <person name="Gundlach H."/>
            <person name="Van Bel M."/>
            <person name="Meyberg R."/>
            <person name="Vives C."/>
            <person name="Morata J."/>
            <person name="Symeonidi A."/>
            <person name="Hiss M."/>
            <person name="Muchero W."/>
            <person name="Kamisugi Y."/>
            <person name="Saleh O."/>
            <person name="Blanc G."/>
            <person name="Decker E.L."/>
            <person name="van Gessel N."/>
            <person name="Grimwood J."/>
            <person name="Hayes R.D."/>
            <person name="Graham S.W."/>
            <person name="Gunter L.E."/>
            <person name="McDaniel S.F."/>
            <person name="Hoernstein S.N.W."/>
            <person name="Larsson A."/>
            <person name="Li F.W."/>
            <person name="Perroud P.F."/>
            <person name="Phillips J."/>
            <person name="Ranjan P."/>
            <person name="Rokshar D.S."/>
            <person name="Rothfels C.J."/>
            <person name="Schneider L."/>
            <person name="Shu S."/>
            <person name="Stevenson D.W."/>
            <person name="Thummler F."/>
            <person name="Tillich M."/>
            <person name="Villarreal Aguilar J.C."/>
            <person name="Widiez T."/>
            <person name="Wong G.K."/>
            <person name="Wymore A."/>
            <person name="Zhang Y."/>
            <person name="Zimmer A.D."/>
            <person name="Quatrano R.S."/>
            <person name="Mayer K.F.X."/>
            <person name="Goodstein D."/>
            <person name="Casacuberta J.M."/>
            <person name="Vandepoele K."/>
            <person name="Reski R."/>
            <person name="Cuming A.C."/>
            <person name="Tuskan G.A."/>
            <person name="Maumus F."/>
            <person name="Salse J."/>
            <person name="Schmutz J."/>
            <person name="Rensing S.A."/>
        </authorList>
    </citation>
    <scope>NUCLEOTIDE SEQUENCE [LARGE SCALE GENOMIC DNA]</scope>
    <source>
        <strain evidence="3 4">cv. Gransden 2004</strain>
    </source>
</reference>
<feature type="chain" id="PRO_5036043147" evidence="1">
    <location>
        <begin position="16"/>
        <end position="192"/>
    </location>
</feature>
<evidence type="ECO:0000313" key="4">
    <source>
        <dbReference type="Proteomes" id="UP000006727"/>
    </source>
</evidence>
<dbReference type="AlphaFoldDB" id="A0A2K1L9C1"/>
<evidence type="ECO:0000313" key="2">
    <source>
        <dbReference type="EMBL" id="PNR62636.1"/>
    </source>
</evidence>
<reference evidence="2 4" key="1">
    <citation type="journal article" date="2008" name="Science">
        <title>The Physcomitrella genome reveals evolutionary insights into the conquest of land by plants.</title>
        <authorList>
            <person name="Rensing S."/>
            <person name="Lang D."/>
            <person name="Zimmer A."/>
            <person name="Terry A."/>
            <person name="Salamov A."/>
            <person name="Shapiro H."/>
            <person name="Nishiyama T."/>
            <person name="Perroud P.-F."/>
            <person name="Lindquist E."/>
            <person name="Kamisugi Y."/>
            <person name="Tanahashi T."/>
            <person name="Sakakibara K."/>
            <person name="Fujita T."/>
            <person name="Oishi K."/>
            <person name="Shin-I T."/>
            <person name="Kuroki Y."/>
            <person name="Toyoda A."/>
            <person name="Suzuki Y."/>
            <person name="Hashimoto A."/>
            <person name="Yamaguchi K."/>
            <person name="Sugano A."/>
            <person name="Kohara Y."/>
            <person name="Fujiyama A."/>
            <person name="Anterola A."/>
            <person name="Aoki S."/>
            <person name="Ashton N."/>
            <person name="Barbazuk W.B."/>
            <person name="Barker E."/>
            <person name="Bennetzen J."/>
            <person name="Bezanilla M."/>
            <person name="Blankenship R."/>
            <person name="Cho S.H."/>
            <person name="Dutcher S."/>
            <person name="Estelle M."/>
            <person name="Fawcett J.A."/>
            <person name="Gundlach H."/>
            <person name="Hanada K."/>
            <person name="Heyl A."/>
            <person name="Hicks K.A."/>
            <person name="Hugh J."/>
            <person name="Lohr M."/>
            <person name="Mayer K."/>
            <person name="Melkozernov A."/>
            <person name="Murata T."/>
            <person name="Nelson D."/>
            <person name="Pils B."/>
            <person name="Prigge M."/>
            <person name="Reiss B."/>
            <person name="Renner T."/>
            <person name="Rombauts S."/>
            <person name="Rushton P."/>
            <person name="Sanderfoot A."/>
            <person name="Schween G."/>
            <person name="Shiu S.-H."/>
            <person name="Stueber K."/>
            <person name="Theodoulou F.L."/>
            <person name="Tu H."/>
            <person name="Van de Peer Y."/>
            <person name="Verrier P.J."/>
            <person name="Waters E."/>
            <person name="Wood A."/>
            <person name="Yang L."/>
            <person name="Cove D."/>
            <person name="Cuming A."/>
            <person name="Hasebe M."/>
            <person name="Lucas S."/>
            <person name="Mishler D.B."/>
            <person name="Reski R."/>
            <person name="Grigoriev I."/>
            <person name="Quatrano R.S."/>
            <person name="Boore J.L."/>
        </authorList>
    </citation>
    <scope>NUCLEOTIDE SEQUENCE [LARGE SCALE GENOMIC DNA]</scope>
    <source>
        <strain evidence="3 4">cv. Gransden 2004</strain>
    </source>
</reference>
<evidence type="ECO:0000256" key="1">
    <source>
        <dbReference type="SAM" id="SignalP"/>
    </source>
</evidence>
<proteinExistence type="predicted"/>
<organism evidence="2">
    <name type="scientific">Physcomitrium patens</name>
    <name type="common">Spreading-leaved earth moss</name>
    <name type="synonym">Physcomitrella patens</name>
    <dbReference type="NCBI Taxonomy" id="3218"/>
    <lineage>
        <taxon>Eukaryota</taxon>
        <taxon>Viridiplantae</taxon>
        <taxon>Streptophyta</taxon>
        <taxon>Embryophyta</taxon>
        <taxon>Bryophyta</taxon>
        <taxon>Bryophytina</taxon>
        <taxon>Bryopsida</taxon>
        <taxon>Funariidae</taxon>
        <taxon>Funariales</taxon>
        <taxon>Funariaceae</taxon>
        <taxon>Physcomitrium</taxon>
    </lineage>
</organism>
<keyword evidence="1" id="KW-0732">Signal</keyword>
<feature type="signal peptide" evidence="1">
    <location>
        <begin position="1"/>
        <end position="15"/>
    </location>
</feature>
<dbReference type="InParanoid" id="A0A2K1L9C1"/>
<keyword evidence="4" id="KW-1185">Reference proteome</keyword>
<dbReference type="PaxDb" id="3218-PP1S59_231V6.1"/>
<gene>
    <name evidence="2" type="ORF">PHYPA_001060</name>
</gene>
<sequence>MSALTLMAILGATLAAKIAMQLQRSMSMLVQKTVKGSYSGVKVLKIYNPQSPSAVDTVLLTAYAKDAVVGKIQQATNAAVDAKDTTVQKSMETYNAASTKAADTTNATKDQSLAAKDVIVEKANGAYHYGADTANAVAQKLWQPKTRQFTQPLIPTTLLPQRQCKRRMRLSKRQRMHAMLLHRRLLMPRMRL</sequence>
<evidence type="ECO:0000313" key="3">
    <source>
        <dbReference type="EnsemblPlants" id="Pp3c1_23330V3.1"/>
    </source>
</evidence>